<reference evidence="3 4" key="1">
    <citation type="submission" date="2016-10" db="EMBL/GenBank/DDBJ databases">
        <authorList>
            <person name="de Groot N.N."/>
        </authorList>
    </citation>
    <scope>NUCLEOTIDE SEQUENCE [LARGE SCALE GENOMIC DNA]</scope>
    <source>
        <strain evidence="3 4">CGMCC 4.1877</strain>
    </source>
</reference>
<protein>
    <submittedName>
        <fullName evidence="3">Murein DD-endopeptidase MepM and murein hydrolase activator NlpD, contain LysM domain</fullName>
    </submittedName>
</protein>
<keyword evidence="3" id="KW-0378">Hydrolase</keyword>
<dbReference type="STRING" id="260086.SAMN05216207_1004141"/>
<dbReference type="PANTHER" id="PTHR21666:SF270">
    <property type="entry name" value="MUREIN HYDROLASE ACTIVATOR ENVC"/>
    <property type="match status" value="1"/>
</dbReference>
<sequence length="335" mass="32624">MARHRSPQGRSASLGLLSPQFAVAGVGGPVGAFPTGPRVRRSRTHAPAGYSPPGSSGSSLEGSRISASTRIAAAVVAVGGIAGAAHATVGSGELPSPAAWFDATPAATASDAAAVPAPRAPVDAAPAAPIADSATIAALATPAAAGGSVAARAVTVAPGVHTGAAQAVEGAAASVTEVQKAAAERARAAEAARAAGATGSLQSASAGGAVSIVSGRVTSGFGSRWGSQHKGLDIAAPIGTPIHVPLGGTVISSGSASGFGMWVRVKHDDGTVTVYGHINRSLVTVGQKVTPGQQIAEVGNRGQSTGPHLHIEVVDPSGTKINPKPWLDANGFSYT</sequence>
<dbReference type="Gene3D" id="2.70.70.10">
    <property type="entry name" value="Glucose Permease (Domain IIA)"/>
    <property type="match status" value="1"/>
</dbReference>
<evidence type="ECO:0000313" key="4">
    <source>
        <dbReference type="Proteomes" id="UP000199614"/>
    </source>
</evidence>
<gene>
    <name evidence="3" type="ORF">SAMN05216207_1004141</name>
</gene>
<dbReference type="GO" id="GO:0004222">
    <property type="term" value="F:metalloendopeptidase activity"/>
    <property type="evidence" value="ECO:0007669"/>
    <property type="project" value="TreeGrafter"/>
</dbReference>
<dbReference type="Pfam" id="PF01551">
    <property type="entry name" value="Peptidase_M23"/>
    <property type="match status" value="1"/>
</dbReference>
<dbReference type="CDD" id="cd12797">
    <property type="entry name" value="M23_peptidase"/>
    <property type="match status" value="1"/>
</dbReference>
<dbReference type="InterPro" id="IPR016047">
    <property type="entry name" value="M23ase_b-sheet_dom"/>
</dbReference>
<feature type="domain" description="M23ase beta-sheet core" evidence="2">
    <location>
        <begin position="228"/>
        <end position="323"/>
    </location>
</feature>
<dbReference type="Proteomes" id="UP000199614">
    <property type="component" value="Unassembled WGS sequence"/>
</dbReference>
<dbReference type="InterPro" id="IPR050570">
    <property type="entry name" value="Cell_wall_metabolism_enzyme"/>
</dbReference>
<dbReference type="PANTHER" id="PTHR21666">
    <property type="entry name" value="PEPTIDASE-RELATED"/>
    <property type="match status" value="1"/>
</dbReference>
<dbReference type="AlphaFoldDB" id="A0A1I4UJU3"/>
<evidence type="ECO:0000259" key="2">
    <source>
        <dbReference type="Pfam" id="PF01551"/>
    </source>
</evidence>
<name>A0A1I4UJU3_PSUAM</name>
<feature type="region of interest" description="Disordered" evidence="1">
    <location>
        <begin position="27"/>
        <end position="62"/>
    </location>
</feature>
<dbReference type="EMBL" id="FOUY01000004">
    <property type="protein sequence ID" value="SFM89264.1"/>
    <property type="molecule type" value="Genomic_DNA"/>
</dbReference>
<proteinExistence type="predicted"/>
<dbReference type="InterPro" id="IPR011055">
    <property type="entry name" value="Dup_hybrid_motif"/>
</dbReference>
<evidence type="ECO:0000313" key="3">
    <source>
        <dbReference type="EMBL" id="SFM89264.1"/>
    </source>
</evidence>
<dbReference type="SUPFAM" id="SSF51261">
    <property type="entry name" value="Duplicated hybrid motif"/>
    <property type="match status" value="1"/>
</dbReference>
<evidence type="ECO:0000256" key="1">
    <source>
        <dbReference type="SAM" id="MobiDB-lite"/>
    </source>
</evidence>
<feature type="compositionally biased region" description="Low complexity" evidence="1">
    <location>
        <begin position="46"/>
        <end position="62"/>
    </location>
</feature>
<keyword evidence="4" id="KW-1185">Reference proteome</keyword>
<organism evidence="3 4">
    <name type="scientific">Pseudonocardia ammonioxydans</name>
    <dbReference type="NCBI Taxonomy" id="260086"/>
    <lineage>
        <taxon>Bacteria</taxon>
        <taxon>Bacillati</taxon>
        <taxon>Actinomycetota</taxon>
        <taxon>Actinomycetes</taxon>
        <taxon>Pseudonocardiales</taxon>
        <taxon>Pseudonocardiaceae</taxon>
        <taxon>Pseudonocardia</taxon>
    </lineage>
</organism>
<accession>A0A1I4UJU3</accession>